<dbReference type="RefSeq" id="WP_250141908.1">
    <property type="nucleotide sequence ID" value="NZ_JALIQP010000005.1"/>
</dbReference>
<protein>
    <submittedName>
        <fullName evidence="3">Cysteine hydrolase family protein</fullName>
    </submittedName>
</protein>
<organism evidence="3 4">
    <name type="scientific">Halosolutus amylolyticus</name>
    <dbReference type="NCBI Taxonomy" id="2932267"/>
    <lineage>
        <taxon>Archaea</taxon>
        <taxon>Methanobacteriati</taxon>
        <taxon>Methanobacteriota</taxon>
        <taxon>Stenosarchaea group</taxon>
        <taxon>Halobacteria</taxon>
        <taxon>Halobacteriales</taxon>
        <taxon>Natrialbaceae</taxon>
        <taxon>Halosolutus</taxon>
    </lineage>
</organism>
<keyword evidence="4" id="KW-1185">Reference proteome</keyword>
<dbReference type="Gene3D" id="3.40.50.850">
    <property type="entry name" value="Isochorismatase-like"/>
    <property type="match status" value="1"/>
</dbReference>
<evidence type="ECO:0000313" key="4">
    <source>
        <dbReference type="Proteomes" id="UP001595898"/>
    </source>
</evidence>
<dbReference type="PANTHER" id="PTHR43540:SF6">
    <property type="entry name" value="ISOCHORISMATASE-LIKE DOMAIN-CONTAINING PROTEIN"/>
    <property type="match status" value="1"/>
</dbReference>
<dbReference type="GO" id="GO:0016787">
    <property type="term" value="F:hydrolase activity"/>
    <property type="evidence" value="ECO:0007669"/>
    <property type="project" value="UniProtKB-KW"/>
</dbReference>
<evidence type="ECO:0000256" key="1">
    <source>
        <dbReference type="ARBA" id="ARBA00022801"/>
    </source>
</evidence>
<dbReference type="CDD" id="cd00431">
    <property type="entry name" value="cysteine_hydrolases"/>
    <property type="match status" value="1"/>
</dbReference>
<dbReference type="SUPFAM" id="SSF52499">
    <property type="entry name" value="Isochorismatase-like hydrolases"/>
    <property type="match status" value="1"/>
</dbReference>
<name>A0ABD5PUF5_9EURY</name>
<dbReference type="InterPro" id="IPR050272">
    <property type="entry name" value="Isochorismatase-like_hydrls"/>
</dbReference>
<reference evidence="3 4" key="1">
    <citation type="journal article" date="2019" name="Int. J. Syst. Evol. Microbiol.">
        <title>The Global Catalogue of Microorganisms (GCM) 10K type strain sequencing project: providing services to taxonomists for standard genome sequencing and annotation.</title>
        <authorList>
            <consortium name="The Broad Institute Genomics Platform"/>
            <consortium name="The Broad Institute Genome Sequencing Center for Infectious Disease"/>
            <person name="Wu L."/>
            <person name="Ma J."/>
        </authorList>
    </citation>
    <scope>NUCLEOTIDE SEQUENCE [LARGE SCALE GENOMIC DNA]</scope>
    <source>
        <strain evidence="3 4">WLHS5</strain>
    </source>
</reference>
<dbReference type="Proteomes" id="UP001595898">
    <property type="component" value="Unassembled WGS sequence"/>
</dbReference>
<dbReference type="Pfam" id="PF00857">
    <property type="entry name" value="Isochorismatase"/>
    <property type="match status" value="1"/>
</dbReference>
<proteinExistence type="predicted"/>
<dbReference type="InterPro" id="IPR036380">
    <property type="entry name" value="Isochorismatase-like_sf"/>
</dbReference>
<dbReference type="PANTHER" id="PTHR43540">
    <property type="entry name" value="PEROXYUREIDOACRYLATE/UREIDOACRYLATE AMIDOHYDROLASE-RELATED"/>
    <property type="match status" value="1"/>
</dbReference>
<accession>A0ABD5PUF5</accession>
<dbReference type="InterPro" id="IPR000868">
    <property type="entry name" value="Isochorismatase-like_dom"/>
</dbReference>
<sequence>MTDAVIVLDMLNDFVTGEIAAERAERIIPTLRDELLPSAREHGIPVIYANDAHRPEDTELDVWGEHAMAGTEGAEVISELTPTDADDVFEKRFYDAFYGTGLDEHLRSLGVDRIVVTGLHTNMCARHTSASAFFRGYDVVAPADCLEAFSEEAHQDGLTYLEDVYDAERTTSEELVEAWKTDG</sequence>
<feature type="domain" description="Isochorismatase-like" evidence="2">
    <location>
        <begin position="4"/>
        <end position="164"/>
    </location>
</feature>
<dbReference type="AlphaFoldDB" id="A0ABD5PUF5"/>
<evidence type="ECO:0000313" key="3">
    <source>
        <dbReference type="EMBL" id="MFC4544072.1"/>
    </source>
</evidence>
<comment type="caution">
    <text evidence="3">The sequence shown here is derived from an EMBL/GenBank/DDBJ whole genome shotgun (WGS) entry which is preliminary data.</text>
</comment>
<dbReference type="EMBL" id="JBHSFA010000009">
    <property type="protein sequence ID" value="MFC4544072.1"/>
    <property type="molecule type" value="Genomic_DNA"/>
</dbReference>
<keyword evidence="1 3" id="KW-0378">Hydrolase</keyword>
<gene>
    <name evidence="3" type="ORF">ACFO5R_19275</name>
</gene>
<evidence type="ECO:0000259" key="2">
    <source>
        <dbReference type="Pfam" id="PF00857"/>
    </source>
</evidence>